<keyword evidence="11" id="KW-0333">Golgi apparatus</keyword>
<dbReference type="PANTHER" id="PTHR10605">
    <property type="entry name" value="HEPARAN SULFATE SULFOTRANSFERASE"/>
    <property type="match status" value="1"/>
</dbReference>
<reference evidence="23" key="1">
    <citation type="submission" date="2013-05" db="EMBL/GenBank/DDBJ databases">
        <authorList>
            <person name="Yim A.K.Y."/>
            <person name="Chan T.F."/>
            <person name="Ji K.M."/>
            <person name="Liu X.Y."/>
            <person name="Zhou J.W."/>
            <person name="Li R.Q."/>
            <person name="Yang K.Y."/>
            <person name="Li J."/>
            <person name="Li M."/>
            <person name="Law P.T.W."/>
            <person name="Wu Y.L."/>
            <person name="Cai Z.L."/>
            <person name="Qin H."/>
            <person name="Bao Y."/>
            <person name="Leung R.K.K."/>
            <person name="Ng P.K.S."/>
            <person name="Zou J."/>
            <person name="Zhong X.J."/>
            <person name="Ran P.X."/>
            <person name="Zhong N.S."/>
            <person name="Liu Z.G."/>
            <person name="Tsui S.K.W."/>
        </authorList>
    </citation>
    <scope>NUCLEOTIDE SEQUENCE</scope>
    <source>
        <strain evidence="23">Derf</strain>
        <tissue evidence="23">Whole organism</tissue>
    </source>
</reference>
<evidence type="ECO:0000256" key="7">
    <source>
        <dbReference type="ARBA" id="ARBA00022692"/>
    </source>
</evidence>
<dbReference type="PANTHER" id="PTHR10605:SF56">
    <property type="entry name" value="BIFUNCTIONAL HEPARAN SULFATE N-DEACETYLASE_N-SULFOTRANSFERASE"/>
    <property type="match status" value="1"/>
</dbReference>
<keyword evidence="7 19" id="KW-0812">Transmembrane</keyword>
<evidence type="ECO:0000256" key="16">
    <source>
        <dbReference type="PIRSR" id="PIRSR637359-1"/>
    </source>
</evidence>
<dbReference type="Pfam" id="PF00685">
    <property type="entry name" value="Sulfotransfer_1"/>
    <property type="match status" value="1"/>
</dbReference>
<feature type="disulfide bond" evidence="18">
    <location>
        <begin position="735"/>
        <end position="746"/>
    </location>
</feature>
<dbReference type="GO" id="GO:0015016">
    <property type="term" value="F:heparan sulfate N-sulfotransferase activity"/>
    <property type="evidence" value="ECO:0007669"/>
    <property type="project" value="UniProtKB-EC"/>
</dbReference>
<evidence type="ECO:0000256" key="18">
    <source>
        <dbReference type="PIRSR" id="PIRSR637359-3"/>
    </source>
</evidence>
<dbReference type="Pfam" id="PF25119">
    <property type="entry name" value="HSNSD_N"/>
    <property type="match status" value="2"/>
</dbReference>
<evidence type="ECO:0000256" key="9">
    <source>
        <dbReference type="ARBA" id="ARBA00022968"/>
    </source>
</evidence>
<comment type="caution">
    <text evidence="23">The sequence shown here is derived from an EMBL/GenBank/DDBJ whole genome shotgun (WGS) entry which is preliminary data.</text>
</comment>
<dbReference type="EC" id="2.8.2.8" evidence="5"/>
<evidence type="ECO:0000256" key="13">
    <source>
        <dbReference type="ARBA" id="ARBA00023157"/>
    </source>
</evidence>
<dbReference type="GO" id="GO:0016787">
    <property type="term" value="F:hydrolase activity"/>
    <property type="evidence" value="ECO:0007669"/>
    <property type="project" value="UniProtKB-KW"/>
</dbReference>
<accession>A0A922HSJ7</accession>
<keyword evidence="15" id="KW-0511">Multifunctional enzyme</keyword>
<feature type="binding site" evidence="17">
    <location>
        <begin position="751"/>
        <end position="755"/>
    </location>
    <ligand>
        <name>3'-phosphoadenylyl sulfate</name>
        <dbReference type="ChEBI" id="CHEBI:58339"/>
    </ligand>
</feature>
<keyword evidence="6" id="KW-0808">Transferase</keyword>
<dbReference type="InterPro" id="IPR037359">
    <property type="entry name" value="NST/OST"/>
</dbReference>
<evidence type="ECO:0000259" key="21">
    <source>
        <dbReference type="Pfam" id="PF12062"/>
    </source>
</evidence>
<organism evidence="23 24">
    <name type="scientific">Dermatophagoides farinae</name>
    <name type="common">American house dust mite</name>
    <dbReference type="NCBI Taxonomy" id="6954"/>
    <lineage>
        <taxon>Eukaryota</taxon>
        <taxon>Metazoa</taxon>
        <taxon>Ecdysozoa</taxon>
        <taxon>Arthropoda</taxon>
        <taxon>Chelicerata</taxon>
        <taxon>Arachnida</taxon>
        <taxon>Acari</taxon>
        <taxon>Acariformes</taxon>
        <taxon>Sarcoptiformes</taxon>
        <taxon>Astigmata</taxon>
        <taxon>Psoroptidia</taxon>
        <taxon>Analgoidea</taxon>
        <taxon>Pyroglyphidae</taxon>
        <taxon>Dermatophagoidinae</taxon>
        <taxon>Dermatophagoides</taxon>
    </lineage>
</organism>
<evidence type="ECO:0000256" key="4">
    <source>
        <dbReference type="ARBA" id="ARBA00010420"/>
    </source>
</evidence>
<evidence type="ECO:0000259" key="22">
    <source>
        <dbReference type="Pfam" id="PF25119"/>
    </source>
</evidence>
<dbReference type="SUPFAM" id="SSF52540">
    <property type="entry name" value="P-loop containing nucleoside triphosphate hydrolases"/>
    <property type="match status" value="1"/>
</dbReference>
<proteinExistence type="inferred from homology"/>
<feature type="domain" description="Heparan sulfate-N-deacetylase N-terminal" evidence="22">
    <location>
        <begin position="302"/>
        <end position="360"/>
    </location>
</feature>
<evidence type="ECO:0000256" key="6">
    <source>
        <dbReference type="ARBA" id="ARBA00022679"/>
    </source>
</evidence>
<evidence type="ECO:0000256" key="19">
    <source>
        <dbReference type="SAM" id="Phobius"/>
    </source>
</evidence>
<keyword evidence="24" id="KW-1185">Reference proteome</keyword>
<dbReference type="InterPro" id="IPR000863">
    <property type="entry name" value="Sulfotransferase_dom"/>
</dbReference>
<evidence type="ECO:0000256" key="17">
    <source>
        <dbReference type="PIRSR" id="PIRSR637359-2"/>
    </source>
</evidence>
<feature type="transmembrane region" description="Helical" evidence="19">
    <location>
        <begin position="48"/>
        <end position="66"/>
    </location>
</feature>
<dbReference type="AlphaFoldDB" id="A0A922HSJ7"/>
<comment type="pathway">
    <text evidence="2">Glycan metabolism; heparin biosynthesis.</text>
</comment>
<evidence type="ECO:0000256" key="10">
    <source>
        <dbReference type="ARBA" id="ARBA00022989"/>
    </source>
</evidence>
<evidence type="ECO:0000256" key="12">
    <source>
        <dbReference type="ARBA" id="ARBA00023136"/>
    </source>
</evidence>
<keyword evidence="13 18" id="KW-1015">Disulfide bond</keyword>
<evidence type="ECO:0000256" key="1">
    <source>
        <dbReference type="ARBA" id="ARBA00004323"/>
    </source>
</evidence>
<dbReference type="GO" id="GO:0019213">
    <property type="term" value="F:deacetylase activity"/>
    <property type="evidence" value="ECO:0007669"/>
    <property type="project" value="TreeGrafter"/>
</dbReference>
<evidence type="ECO:0000313" key="24">
    <source>
        <dbReference type="Proteomes" id="UP000790347"/>
    </source>
</evidence>
<evidence type="ECO:0000256" key="14">
    <source>
        <dbReference type="ARBA" id="ARBA00023180"/>
    </source>
</evidence>
<evidence type="ECO:0000256" key="3">
    <source>
        <dbReference type="ARBA" id="ARBA00005093"/>
    </source>
</evidence>
<sequence length="906" mass="105673">MRYKLLPQYQNGNDHDGSFAINGFVINHNPLNVRQKFSLISLFSRISLRRWLIISLLLTIISFFYFNELIPTQFRGWIRIPPKVNFYCFRVRNPSTSVDDYGHLLFSTQFKPSSSNHRLRSDSRILLFAELSNRPWSTATPFINQDKDKISVIIFENLHKYFKLNQYNRQLLDDYCREFHVGIIGFLNNNHTANNSSTIITQSLDTTYPVKIKNGYQLKDYQINPAAKNVLHITRSSSISLGQIIGDDWFVFEPPPPPPRGISNITAHYSNSFIPIAQALINDTYPGGYRYSTFNRSHVHSLQSKERNNVDYYNNYKEHLMTTVLLDNGSFDGIQRIFLGNGFDRSWLHKLLFIDSLHYLSNGKLSLPLKRYIQIDIDDIFVGERGTRMKQVDVDALVKFQQRLQLFMPGFRFNVGFSGKYFHRGFDLENQGDDQMIRMARHFRWFCHTYSHSQAHTTTNQTAIENELIANQGFARNNNLPVDSDYIVSPHHSEYPHLRPSYLRHGFIHKGIMVNVFMTHQSNYANDRLAPYAFESVLKFLQCWTNLELHSLSPIQMAKNIFKSIPKNVILFEWLLIIGPQKTGSTALYTFLQQHPSLLTNLPSNRTFEEIQFFNGPNYQKGIDWYLEFFPLSNLMDKFNISTTISNVTSALKNINMNGTLCCITVFVLRSGLPQYTGKAFTMKRLRDLRNRCLNPGMYAIHIERWLSFFPQQQLEPHIDYRQKIQYDHHKGFFCPINPSTNGTKCLGKSKGRQYPKMNRLAWKYLHRYYWHHNLALSKLLNRLRINLPNCSSFVSNCTNVEFYREIVPLKPIMVNPLLNSTTIWWKFRGKFHVINRQDNIHLSILSIECAQFGVHDGDYSCHSSSSYTKISGSQHFFITNSSNLYFEISVLVMESIEPQNRTISQ</sequence>
<evidence type="ECO:0000256" key="8">
    <source>
        <dbReference type="ARBA" id="ARBA00022801"/>
    </source>
</evidence>
<dbReference type="EMBL" id="ASGP02000006">
    <property type="protein sequence ID" value="KAH9501599.1"/>
    <property type="molecule type" value="Genomic_DNA"/>
</dbReference>
<evidence type="ECO:0000256" key="2">
    <source>
        <dbReference type="ARBA" id="ARBA00004841"/>
    </source>
</evidence>
<keyword evidence="8" id="KW-0378">Hydrolase</keyword>
<feature type="domain" description="Sulfotransferase" evidence="20">
    <location>
        <begin position="575"/>
        <end position="714"/>
    </location>
</feature>
<reference evidence="23" key="2">
    <citation type="journal article" date="2022" name="Res Sq">
        <title>Comparative Genomics Reveals Insights into the Divergent Evolution of Astigmatic Mites and Household Pest Adaptations.</title>
        <authorList>
            <person name="Xiong Q."/>
            <person name="Wan A.T.-Y."/>
            <person name="Liu X.-Y."/>
            <person name="Fung C.S.-H."/>
            <person name="Xiao X."/>
            <person name="Malainual N."/>
            <person name="Hou J."/>
            <person name="Wang L."/>
            <person name="Wang M."/>
            <person name="Yang K."/>
            <person name="Cui Y."/>
            <person name="Leung E."/>
            <person name="Nong W."/>
            <person name="Shin S.-K."/>
            <person name="Au S."/>
            <person name="Jeong K.Y."/>
            <person name="Chew F.T."/>
            <person name="Hui J."/>
            <person name="Leung T.F."/>
            <person name="Tungtrongchitr A."/>
            <person name="Zhong N."/>
            <person name="Liu Z."/>
            <person name="Tsui S."/>
        </authorList>
    </citation>
    <scope>NUCLEOTIDE SEQUENCE</scope>
    <source>
        <strain evidence="23">Derf</strain>
        <tissue evidence="23">Whole organism</tissue>
    </source>
</reference>
<keyword evidence="12 19" id="KW-0472">Membrane</keyword>
<dbReference type="GO" id="GO:0000139">
    <property type="term" value="C:Golgi membrane"/>
    <property type="evidence" value="ECO:0007669"/>
    <property type="project" value="UniProtKB-SubCell"/>
</dbReference>
<keyword evidence="9" id="KW-0735">Signal-anchor</keyword>
<dbReference type="InterPro" id="IPR056793">
    <property type="entry name" value="HSNSD_N"/>
</dbReference>
<evidence type="ECO:0000259" key="20">
    <source>
        <dbReference type="Pfam" id="PF00685"/>
    </source>
</evidence>
<dbReference type="Proteomes" id="UP000790347">
    <property type="component" value="Unassembled WGS sequence"/>
</dbReference>
<dbReference type="Gene3D" id="3.40.50.300">
    <property type="entry name" value="P-loop containing nucleotide triphosphate hydrolases"/>
    <property type="match status" value="2"/>
</dbReference>
<comment type="pathway">
    <text evidence="3">Glycan metabolism; heparan sulfate biosynthesis.</text>
</comment>
<keyword evidence="14" id="KW-0325">Glycoprotein</keyword>
<gene>
    <name evidence="23" type="primary">NDST1_2</name>
    <name evidence="23" type="ORF">DERF_012435</name>
</gene>
<name>A0A922HSJ7_DERFA</name>
<feature type="domain" description="Heparan sulfate-N-deacetylase N-terminal" evidence="22">
    <location>
        <begin position="143"/>
        <end position="253"/>
    </location>
</feature>
<evidence type="ECO:0000313" key="23">
    <source>
        <dbReference type="EMBL" id="KAH9501599.1"/>
    </source>
</evidence>
<dbReference type="InterPro" id="IPR021930">
    <property type="entry name" value="Heparan_SO4_deacetylase_dom"/>
</dbReference>
<dbReference type="Pfam" id="PF12062">
    <property type="entry name" value="HSNSD-CE"/>
    <property type="match status" value="1"/>
</dbReference>
<comment type="subcellular location">
    <subcellularLocation>
        <location evidence="1">Golgi apparatus membrane</location>
        <topology evidence="1">Single-pass type II membrane protein</topology>
    </subcellularLocation>
</comment>
<feature type="active site" description="For sulfotransferase activity" evidence="16">
    <location>
        <position position="582"/>
    </location>
</feature>
<comment type="similarity">
    <text evidence="4">Belongs to the sulfotransferase 1 family. NDST subfamily.</text>
</comment>
<evidence type="ECO:0000256" key="5">
    <source>
        <dbReference type="ARBA" id="ARBA00012979"/>
    </source>
</evidence>
<evidence type="ECO:0000256" key="11">
    <source>
        <dbReference type="ARBA" id="ARBA00023034"/>
    </source>
</evidence>
<dbReference type="InterPro" id="IPR027417">
    <property type="entry name" value="P-loop_NTPase"/>
</dbReference>
<keyword evidence="10 19" id="KW-1133">Transmembrane helix</keyword>
<evidence type="ECO:0000256" key="15">
    <source>
        <dbReference type="ARBA" id="ARBA00023268"/>
    </source>
</evidence>
<protein>
    <recommendedName>
        <fullName evidence="5">[heparan sulfate]-glucosamine N-sulfotransferase</fullName>
        <ecNumber evidence="5">2.8.2.8</ecNumber>
    </recommendedName>
</protein>
<feature type="domain" description="Heparan sulphate-N-deacetylase deacetylase" evidence="21">
    <location>
        <begin position="371"/>
        <end position="493"/>
    </location>
</feature>